<dbReference type="STRING" id="303698.A0A1V6T8N1"/>
<evidence type="ECO:0000313" key="2">
    <source>
        <dbReference type="Proteomes" id="UP000191285"/>
    </source>
</evidence>
<gene>
    <name evidence="1" type="ORF">PENSTE_c010G05335</name>
</gene>
<dbReference type="Proteomes" id="UP000191285">
    <property type="component" value="Unassembled WGS sequence"/>
</dbReference>
<dbReference type="InterPro" id="IPR053204">
    <property type="entry name" value="Oxopyrrolidines_Biosynth-assoc"/>
</dbReference>
<protein>
    <recommendedName>
        <fullName evidence="3">Nuclear pore complex protein Nup85</fullName>
    </recommendedName>
</protein>
<proteinExistence type="predicted"/>
<dbReference type="Pfam" id="PF12311">
    <property type="entry name" value="DUF3632"/>
    <property type="match status" value="1"/>
</dbReference>
<sequence>MALQFQTSVHDHGEVLLILMNWLQSNSEVSSDDIAGKIDAYHGRIFEEENRIPKEEKEEVEPDGCYGPLWEIWIAFIIIVEQIPHGHSAQSKLVSVINGLKGLAGRKIDLEDDELQLWKDLPIFDICIRDYYQPSLNTTSPIPSDEAQKWHNVTSFLARCWQAGFFNASPQALRSFRAILEQPVTDISALQQALPIVLEWIMHSGIALYQSIESPESQEGSREQSAGSLYTGPNQLCVERWQFWKNRLEELAGQLQGHSKEMALDCASKMESISS</sequence>
<dbReference type="PANTHER" id="PTHR38797">
    <property type="entry name" value="NUCLEAR PORE COMPLEX PROTEIN NUP85-RELATED"/>
    <property type="match status" value="1"/>
</dbReference>
<dbReference type="AlphaFoldDB" id="A0A1V6T8N1"/>
<dbReference type="EMBL" id="MLKD01000010">
    <property type="protein sequence ID" value="OQE22249.1"/>
    <property type="molecule type" value="Genomic_DNA"/>
</dbReference>
<keyword evidence="2" id="KW-1185">Reference proteome</keyword>
<evidence type="ECO:0008006" key="3">
    <source>
        <dbReference type="Google" id="ProtNLM"/>
    </source>
</evidence>
<reference evidence="2" key="1">
    <citation type="journal article" date="2017" name="Nat. Microbiol.">
        <title>Global analysis of biosynthetic gene clusters reveals vast potential of secondary metabolite production in Penicillium species.</title>
        <authorList>
            <person name="Nielsen J.C."/>
            <person name="Grijseels S."/>
            <person name="Prigent S."/>
            <person name="Ji B."/>
            <person name="Dainat J."/>
            <person name="Nielsen K.F."/>
            <person name="Frisvad J.C."/>
            <person name="Workman M."/>
            <person name="Nielsen J."/>
        </authorList>
    </citation>
    <scope>NUCLEOTIDE SEQUENCE [LARGE SCALE GENOMIC DNA]</scope>
    <source>
        <strain evidence="2">IBT 24891</strain>
    </source>
</reference>
<accession>A0A1V6T8N1</accession>
<name>A0A1V6T8N1_9EURO</name>
<organism evidence="1 2">
    <name type="scientific">Penicillium steckii</name>
    <dbReference type="NCBI Taxonomy" id="303698"/>
    <lineage>
        <taxon>Eukaryota</taxon>
        <taxon>Fungi</taxon>
        <taxon>Dikarya</taxon>
        <taxon>Ascomycota</taxon>
        <taxon>Pezizomycotina</taxon>
        <taxon>Eurotiomycetes</taxon>
        <taxon>Eurotiomycetidae</taxon>
        <taxon>Eurotiales</taxon>
        <taxon>Aspergillaceae</taxon>
        <taxon>Penicillium</taxon>
    </lineage>
</organism>
<dbReference type="InterPro" id="IPR022085">
    <property type="entry name" value="OpdG"/>
</dbReference>
<evidence type="ECO:0000313" key="1">
    <source>
        <dbReference type="EMBL" id="OQE22249.1"/>
    </source>
</evidence>
<dbReference type="PANTHER" id="PTHR38797:SF4">
    <property type="entry name" value="NUCLEAR PORE COMPLEX PROTEIN NUP85"/>
    <property type="match status" value="1"/>
</dbReference>
<dbReference type="OrthoDB" id="3350591at2759"/>
<comment type="caution">
    <text evidence="1">The sequence shown here is derived from an EMBL/GenBank/DDBJ whole genome shotgun (WGS) entry which is preliminary data.</text>
</comment>